<dbReference type="Proteomes" id="UP000321155">
    <property type="component" value="Unassembled WGS sequence"/>
</dbReference>
<evidence type="ECO:0000313" key="4">
    <source>
        <dbReference type="Proteomes" id="UP000321155"/>
    </source>
</evidence>
<evidence type="ECO:0000313" key="1">
    <source>
        <dbReference type="EMBL" id="ALU39626.1"/>
    </source>
</evidence>
<dbReference type="Pfam" id="PF02423">
    <property type="entry name" value="OCD_Mu_crystall"/>
    <property type="match status" value="1"/>
</dbReference>
<dbReference type="EMBL" id="BJZR01000028">
    <property type="protein sequence ID" value="GEO92001.1"/>
    <property type="molecule type" value="Genomic_DNA"/>
</dbReference>
<sequence length="309" mass="31808">MDDAQPTWYTAAQVAERVPADRARRLLEKVLLEGFDPAADPGRISTPAGTGHLLLMPSSISAWTGVKVASVAPGNPDRGLPRIQAVYVLMDTETLTVRALLEGAALTALRTPAVSAVAADALAPPGPAHLVVFGTGPQAVGHVRAFAAIREPARVTVVGRRPERVRAVLAELADLDTVLAAGTPGDVAGADIVVCATSAAEPLFDGSLVRDGACVVAMGSHEADRRELDAGLVGRSLVVVEDVATALREAGDVVLAVAEGALEESALVPLRQVVTGAVTRREDAPNVFKGVGMSWQDLAVAVGVVDPQA</sequence>
<evidence type="ECO:0000313" key="3">
    <source>
        <dbReference type="Proteomes" id="UP000057181"/>
    </source>
</evidence>
<organism evidence="1 3">
    <name type="scientific">Kocuria flava</name>
    <dbReference type="NCBI Taxonomy" id="446860"/>
    <lineage>
        <taxon>Bacteria</taxon>
        <taxon>Bacillati</taxon>
        <taxon>Actinomycetota</taxon>
        <taxon>Actinomycetes</taxon>
        <taxon>Micrococcales</taxon>
        <taxon>Micrococcaceae</taxon>
        <taxon>Kocuria</taxon>
    </lineage>
</organism>
<dbReference type="InterPro" id="IPR003462">
    <property type="entry name" value="ODC_Mu_crystall"/>
</dbReference>
<keyword evidence="4" id="KW-1185">Reference proteome</keyword>
<proteinExistence type="predicted"/>
<dbReference type="STRING" id="446860.AS188_07525"/>
<dbReference type="SUPFAM" id="SSF51735">
    <property type="entry name" value="NAD(P)-binding Rossmann-fold domains"/>
    <property type="match status" value="1"/>
</dbReference>
<gene>
    <name evidence="1" type="ORF">AS188_07525</name>
    <name evidence="2" type="ORF">KFL01_13070</name>
</gene>
<dbReference type="KEGG" id="kfv:AS188_07525"/>
<dbReference type="Proteomes" id="UP000057181">
    <property type="component" value="Chromosome"/>
</dbReference>
<dbReference type="RefSeq" id="WP_058858337.1">
    <property type="nucleotide sequence ID" value="NZ_BJZR01000028.1"/>
</dbReference>
<dbReference type="OrthoDB" id="4311033at2"/>
<accession>A0A0U3G3Y5</accession>
<protein>
    <submittedName>
        <fullName evidence="2">Alanine dehydrogenase</fullName>
    </submittedName>
    <submittedName>
        <fullName evidence="1">Ornithine cyclodeaminase</fullName>
    </submittedName>
</protein>
<reference evidence="2 4" key="2">
    <citation type="submission" date="2019-07" db="EMBL/GenBank/DDBJ databases">
        <title>Whole genome shotgun sequence of Kocuria flava NBRC 107626.</title>
        <authorList>
            <person name="Hosoyama A."/>
            <person name="Uohara A."/>
            <person name="Ohji S."/>
            <person name="Ichikawa N."/>
        </authorList>
    </citation>
    <scope>NUCLEOTIDE SEQUENCE [LARGE SCALE GENOMIC DNA]</scope>
    <source>
        <strain evidence="2 4">NBRC 107626</strain>
    </source>
</reference>
<evidence type="ECO:0000313" key="2">
    <source>
        <dbReference type="EMBL" id="GEO92001.1"/>
    </source>
</evidence>
<dbReference type="GO" id="GO:0005737">
    <property type="term" value="C:cytoplasm"/>
    <property type="evidence" value="ECO:0007669"/>
    <property type="project" value="TreeGrafter"/>
</dbReference>
<dbReference type="Gene3D" id="3.30.1780.10">
    <property type="entry name" value="ornithine cyclodeaminase, domain 1"/>
    <property type="match status" value="1"/>
</dbReference>
<dbReference type="AlphaFoldDB" id="A0A0U3G3Y5"/>
<reference evidence="1 3" key="1">
    <citation type="submission" date="2015-11" db="EMBL/GenBank/DDBJ databases">
        <title>Complete Genome Sequence of Kocuria flava strain HO-9041.</title>
        <authorList>
            <person name="Zhou M."/>
            <person name="Dai J."/>
        </authorList>
    </citation>
    <scope>NUCLEOTIDE SEQUENCE [LARGE SCALE GENOMIC DNA]</scope>
    <source>
        <strain evidence="1 3">HO-9041</strain>
    </source>
</reference>
<dbReference type="PANTHER" id="PTHR13812">
    <property type="entry name" value="KETIMINE REDUCTASE MU-CRYSTALLIN"/>
    <property type="match status" value="1"/>
</dbReference>
<dbReference type="Gene3D" id="3.40.50.720">
    <property type="entry name" value="NAD(P)-binding Rossmann-like Domain"/>
    <property type="match status" value="1"/>
</dbReference>
<dbReference type="PANTHER" id="PTHR13812:SF19">
    <property type="entry name" value="KETIMINE REDUCTASE MU-CRYSTALLIN"/>
    <property type="match status" value="1"/>
</dbReference>
<dbReference type="EMBL" id="CP013254">
    <property type="protein sequence ID" value="ALU39626.1"/>
    <property type="molecule type" value="Genomic_DNA"/>
</dbReference>
<dbReference type="InterPro" id="IPR036291">
    <property type="entry name" value="NAD(P)-bd_dom_sf"/>
</dbReference>
<name>A0A0U3G3Y5_9MICC</name>
<dbReference type="InterPro" id="IPR023401">
    <property type="entry name" value="ODC_N"/>
</dbReference>